<dbReference type="PANTHER" id="PTHR11705:SF143">
    <property type="entry name" value="SLL0236 PROTEIN"/>
    <property type="match status" value="1"/>
</dbReference>
<dbReference type="GO" id="GO:0008270">
    <property type="term" value="F:zinc ion binding"/>
    <property type="evidence" value="ECO:0007669"/>
    <property type="project" value="InterPro"/>
</dbReference>
<dbReference type="InterPro" id="IPR000834">
    <property type="entry name" value="Peptidase_M14"/>
</dbReference>
<dbReference type="RefSeq" id="WP_107569883.1">
    <property type="nucleotide sequence ID" value="NZ_PYYB01000002.1"/>
</dbReference>
<dbReference type="PROSITE" id="PS52035">
    <property type="entry name" value="PEPTIDASE_M14"/>
    <property type="match status" value="1"/>
</dbReference>
<dbReference type="SUPFAM" id="SSF53187">
    <property type="entry name" value="Zn-dependent exopeptidases"/>
    <property type="match status" value="1"/>
</dbReference>
<name>A0A2T4UEE9_9ACTN</name>
<protein>
    <recommendedName>
        <fullName evidence="8">Peptidase M14 domain-containing protein</fullName>
    </recommendedName>
</protein>
<dbReference type="PANTHER" id="PTHR11705">
    <property type="entry name" value="PROTEASE FAMILY M14 CARBOXYPEPTIDASE A,B"/>
    <property type="match status" value="1"/>
</dbReference>
<comment type="cofactor">
    <cofactor evidence="1">
        <name>Zn(2+)</name>
        <dbReference type="ChEBI" id="CHEBI:29105"/>
    </cofactor>
</comment>
<evidence type="ECO:0000256" key="1">
    <source>
        <dbReference type="ARBA" id="ARBA00001947"/>
    </source>
</evidence>
<keyword evidence="5" id="KW-0862">Zinc</keyword>
<dbReference type="Pfam" id="PF00246">
    <property type="entry name" value="Peptidase_M14"/>
    <property type="match status" value="1"/>
</dbReference>
<dbReference type="Gene3D" id="3.40.630.10">
    <property type="entry name" value="Zn peptidases"/>
    <property type="match status" value="1"/>
</dbReference>
<evidence type="ECO:0000313" key="9">
    <source>
        <dbReference type="EMBL" id="PTL56164.1"/>
    </source>
</evidence>
<evidence type="ECO:0000256" key="4">
    <source>
        <dbReference type="ARBA" id="ARBA00022801"/>
    </source>
</evidence>
<dbReference type="GO" id="GO:0006508">
    <property type="term" value="P:proteolysis"/>
    <property type="evidence" value="ECO:0007669"/>
    <property type="project" value="UniProtKB-KW"/>
</dbReference>
<gene>
    <name evidence="9" type="ORF">C7Y72_14320</name>
</gene>
<reference evidence="9 10" key="1">
    <citation type="submission" date="2018-03" db="EMBL/GenBank/DDBJ databases">
        <title>Aquarubrobacter algicola gen. nov., sp. nov., a novel actinobacterium isolated from shallow eutrophic lake during the end of cyanobacterial harmful algal blooms.</title>
        <authorList>
            <person name="Chun S.J."/>
        </authorList>
    </citation>
    <scope>NUCLEOTIDE SEQUENCE [LARGE SCALE GENOMIC DNA]</scope>
    <source>
        <strain evidence="9 10">Seoho-28</strain>
    </source>
</reference>
<feature type="domain" description="Peptidase M14" evidence="8">
    <location>
        <begin position="1"/>
        <end position="231"/>
    </location>
</feature>
<dbReference type="GO" id="GO:0005615">
    <property type="term" value="C:extracellular space"/>
    <property type="evidence" value="ECO:0007669"/>
    <property type="project" value="TreeGrafter"/>
</dbReference>
<proteinExistence type="inferred from homology"/>
<comment type="similarity">
    <text evidence="2 7">Belongs to the peptidase M14 family.</text>
</comment>
<dbReference type="AlphaFoldDB" id="A0A2T4UEE9"/>
<comment type="caution">
    <text evidence="9">The sequence shown here is derived from an EMBL/GenBank/DDBJ whole genome shotgun (WGS) entry which is preliminary data.</text>
</comment>
<organism evidence="9 10">
    <name type="scientific">Paraconexibacter algicola</name>
    <dbReference type="NCBI Taxonomy" id="2133960"/>
    <lineage>
        <taxon>Bacteria</taxon>
        <taxon>Bacillati</taxon>
        <taxon>Actinomycetota</taxon>
        <taxon>Thermoleophilia</taxon>
        <taxon>Solirubrobacterales</taxon>
        <taxon>Paraconexibacteraceae</taxon>
        <taxon>Paraconexibacter</taxon>
    </lineage>
</organism>
<comment type="caution">
    <text evidence="7">Lacks conserved residue(s) required for the propagation of feature annotation.</text>
</comment>
<keyword evidence="6" id="KW-0482">Metalloprotease</keyword>
<evidence type="ECO:0000256" key="7">
    <source>
        <dbReference type="PROSITE-ProRule" id="PRU01379"/>
    </source>
</evidence>
<evidence type="ECO:0000256" key="3">
    <source>
        <dbReference type="ARBA" id="ARBA00022670"/>
    </source>
</evidence>
<evidence type="ECO:0000256" key="5">
    <source>
        <dbReference type="ARBA" id="ARBA00022833"/>
    </source>
</evidence>
<sequence>MLAAEPPPPPPEPGTPAVVARAALPAGRSVRGRPLRALAAGDPAAGRVVLVVGQVHGDEPGGRRVVAALRRASVPAGARIVTVLSANPDGAAARTRVNARGVDLNRNFPGDWRAGPRGRYFPGPRAASEPETRWVQRLVRAVRPDVTVWLHQPYGLVHLTPGADRRLVRAYARRVRLPARGLPRYRGTATGWQNRRAPGTSAFVVELGPAAPSTAQVRRHVGALLAIARGD</sequence>
<dbReference type="SMART" id="SM00631">
    <property type="entry name" value="Zn_pept"/>
    <property type="match status" value="1"/>
</dbReference>
<dbReference type="OrthoDB" id="5240362at2"/>
<keyword evidence="10" id="KW-1185">Reference proteome</keyword>
<evidence type="ECO:0000256" key="6">
    <source>
        <dbReference type="ARBA" id="ARBA00023049"/>
    </source>
</evidence>
<keyword evidence="3" id="KW-0645">Protease</keyword>
<dbReference type="EMBL" id="PYYB01000002">
    <property type="protein sequence ID" value="PTL56164.1"/>
    <property type="molecule type" value="Genomic_DNA"/>
</dbReference>
<dbReference type="GO" id="GO:0004181">
    <property type="term" value="F:metallocarboxypeptidase activity"/>
    <property type="evidence" value="ECO:0007669"/>
    <property type="project" value="InterPro"/>
</dbReference>
<evidence type="ECO:0000259" key="8">
    <source>
        <dbReference type="PROSITE" id="PS52035"/>
    </source>
</evidence>
<dbReference type="Proteomes" id="UP000240739">
    <property type="component" value="Unassembled WGS sequence"/>
</dbReference>
<evidence type="ECO:0000256" key="2">
    <source>
        <dbReference type="ARBA" id="ARBA00005988"/>
    </source>
</evidence>
<keyword evidence="4" id="KW-0378">Hydrolase</keyword>
<evidence type="ECO:0000313" key="10">
    <source>
        <dbReference type="Proteomes" id="UP000240739"/>
    </source>
</evidence>
<accession>A0A2T4UEE9</accession>